<comment type="caution">
    <text evidence="9">The sequence shown here is derived from an EMBL/GenBank/DDBJ whole genome shotgun (WGS) entry which is preliminary data.</text>
</comment>
<dbReference type="PANTHER" id="PTHR33048:SF152">
    <property type="entry name" value="INTEGRAL MEMBRANE PROTEIN"/>
    <property type="match status" value="1"/>
</dbReference>
<dbReference type="AlphaFoldDB" id="A0A1F5LGA7"/>
<evidence type="ECO:0000256" key="3">
    <source>
        <dbReference type="ARBA" id="ARBA00022989"/>
    </source>
</evidence>
<evidence type="ECO:0000256" key="4">
    <source>
        <dbReference type="ARBA" id="ARBA00023136"/>
    </source>
</evidence>
<comment type="subcellular location">
    <subcellularLocation>
        <location evidence="1">Membrane</location>
        <topology evidence="1">Multi-pass membrane protein</topology>
    </subcellularLocation>
</comment>
<keyword evidence="3 7" id="KW-1133">Transmembrane helix</keyword>
<feature type="region of interest" description="Disordered" evidence="6">
    <location>
        <begin position="293"/>
        <end position="383"/>
    </location>
</feature>
<dbReference type="Pfam" id="PF20684">
    <property type="entry name" value="Fung_rhodopsin"/>
    <property type="match status" value="1"/>
</dbReference>
<dbReference type="InterPro" id="IPR049326">
    <property type="entry name" value="Rhodopsin_dom_fungi"/>
</dbReference>
<accession>A0A1F5LGA7</accession>
<comment type="similarity">
    <text evidence="5">Belongs to the SAT4 family.</text>
</comment>
<proteinExistence type="inferred from homology"/>
<keyword evidence="10" id="KW-1185">Reference proteome</keyword>
<feature type="transmembrane region" description="Helical" evidence="7">
    <location>
        <begin position="144"/>
        <end position="166"/>
    </location>
</feature>
<sequence length="383" mass="42204">MAYNVAAELFAEWAIGLVIIAIRIYARWKVGKGKFYWDDLCLGFATVGLLCLRTKETVLILKRYFGQCTPSSFISVQADVYGSNIGLNEKTAMEVPDSQVAALRTGSIDAFVAWISYVFMVWSFKGVLMFLYHRLTMGLWQHRLTLVVGAFCVCTFIASLFVHIFICEPVHKSWQIKPYAGDNCTIRPLNYIIIEALSIITDIAVLTVPIPLVIAARIPVSQKLLLCLLFSSGIFVMIAAFLRAYYSVHDISELATALGWASREALVSVITVCAPGIKPLISSSRWFSYKGSSNGISQTPKRGSLFTSSRSQGGDIYNRHPYELSSLGLGKSRRDSTGESQQHIVVDTTGSGDHSLESGKDGIVVTKDVTLSEETSSRNRGHS</sequence>
<feature type="transmembrane region" description="Helical" evidence="7">
    <location>
        <begin position="224"/>
        <end position="246"/>
    </location>
</feature>
<name>A0A1F5LGA7_PENAI</name>
<dbReference type="GeneID" id="34577392"/>
<evidence type="ECO:0000259" key="8">
    <source>
        <dbReference type="Pfam" id="PF20684"/>
    </source>
</evidence>
<dbReference type="GO" id="GO:0016020">
    <property type="term" value="C:membrane"/>
    <property type="evidence" value="ECO:0007669"/>
    <property type="project" value="UniProtKB-SubCell"/>
</dbReference>
<dbReference type="STRING" id="1835702.A0A1F5LGA7"/>
<evidence type="ECO:0000256" key="2">
    <source>
        <dbReference type="ARBA" id="ARBA00022692"/>
    </source>
</evidence>
<organism evidence="9 10">
    <name type="scientific">Penicillium arizonense</name>
    <dbReference type="NCBI Taxonomy" id="1835702"/>
    <lineage>
        <taxon>Eukaryota</taxon>
        <taxon>Fungi</taxon>
        <taxon>Dikarya</taxon>
        <taxon>Ascomycota</taxon>
        <taxon>Pezizomycotina</taxon>
        <taxon>Eurotiomycetes</taxon>
        <taxon>Eurotiomycetidae</taxon>
        <taxon>Eurotiales</taxon>
        <taxon>Aspergillaceae</taxon>
        <taxon>Penicillium</taxon>
    </lineage>
</organism>
<evidence type="ECO:0000256" key="1">
    <source>
        <dbReference type="ARBA" id="ARBA00004141"/>
    </source>
</evidence>
<evidence type="ECO:0000313" key="9">
    <source>
        <dbReference type="EMBL" id="OGE52175.1"/>
    </source>
</evidence>
<evidence type="ECO:0000256" key="5">
    <source>
        <dbReference type="ARBA" id="ARBA00038359"/>
    </source>
</evidence>
<keyword evidence="4 7" id="KW-0472">Membrane</keyword>
<feature type="domain" description="Rhodopsin" evidence="8">
    <location>
        <begin position="22"/>
        <end position="282"/>
    </location>
</feature>
<evidence type="ECO:0000313" key="10">
    <source>
        <dbReference type="Proteomes" id="UP000177622"/>
    </source>
</evidence>
<keyword evidence="2 7" id="KW-0812">Transmembrane</keyword>
<dbReference type="EMBL" id="LXJU01000011">
    <property type="protein sequence ID" value="OGE52175.1"/>
    <property type="molecule type" value="Genomic_DNA"/>
</dbReference>
<protein>
    <recommendedName>
        <fullName evidence="8">Rhodopsin domain-containing protein</fullName>
    </recommendedName>
</protein>
<feature type="transmembrane region" description="Helical" evidence="7">
    <location>
        <begin position="111"/>
        <end position="132"/>
    </location>
</feature>
<gene>
    <name evidence="9" type="ORF">PENARI_c011G07663</name>
</gene>
<dbReference type="Proteomes" id="UP000177622">
    <property type="component" value="Unassembled WGS sequence"/>
</dbReference>
<dbReference type="OrthoDB" id="4329349at2759"/>
<feature type="transmembrane region" description="Helical" evidence="7">
    <location>
        <begin position="6"/>
        <end position="26"/>
    </location>
</feature>
<dbReference type="RefSeq" id="XP_022487617.1">
    <property type="nucleotide sequence ID" value="XM_022632658.1"/>
</dbReference>
<evidence type="ECO:0000256" key="6">
    <source>
        <dbReference type="SAM" id="MobiDB-lite"/>
    </source>
</evidence>
<feature type="compositionally biased region" description="Polar residues" evidence="6">
    <location>
        <begin position="338"/>
        <end position="352"/>
    </location>
</feature>
<dbReference type="InterPro" id="IPR052337">
    <property type="entry name" value="SAT4-like"/>
</dbReference>
<evidence type="ECO:0000256" key="7">
    <source>
        <dbReference type="SAM" id="Phobius"/>
    </source>
</evidence>
<dbReference type="PANTHER" id="PTHR33048">
    <property type="entry name" value="PTH11-LIKE INTEGRAL MEMBRANE PROTEIN (AFU_ORTHOLOGUE AFUA_5G11245)"/>
    <property type="match status" value="1"/>
</dbReference>
<feature type="transmembrane region" description="Helical" evidence="7">
    <location>
        <begin position="191"/>
        <end position="212"/>
    </location>
</feature>
<reference evidence="9 10" key="1">
    <citation type="journal article" date="2016" name="Sci. Rep.">
        <title>Penicillium arizonense, a new, genome sequenced fungal species, reveals a high chemical diversity in secreted metabolites.</title>
        <authorList>
            <person name="Grijseels S."/>
            <person name="Nielsen J.C."/>
            <person name="Randelovic M."/>
            <person name="Nielsen J."/>
            <person name="Nielsen K.F."/>
            <person name="Workman M."/>
            <person name="Frisvad J.C."/>
        </authorList>
    </citation>
    <scope>NUCLEOTIDE SEQUENCE [LARGE SCALE GENOMIC DNA]</scope>
    <source>
        <strain evidence="9 10">CBS 141311</strain>
    </source>
</reference>
<feature type="compositionally biased region" description="Polar residues" evidence="6">
    <location>
        <begin position="293"/>
        <end position="312"/>
    </location>
</feature>